<dbReference type="Pfam" id="PF00005">
    <property type="entry name" value="ABC_tran"/>
    <property type="match status" value="1"/>
</dbReference>
<accession>A0A1M6TAH5</accession>
<evidence type="ECO:0000313" key="6">
    <source>
        <dbReference type="Proteomes" id="UP000184386"/>
    </source>
</evidence>
<dbReference type="PROSITE" id="PS50893">
    <property type="entry name" value="ABC_TRANSPORTER_2"/>
    <property type="match status" value="1"/>
</dbReference>
<dbReference type="GO" id="GO:0016887">
    <property type="term" value="F:ATP hydrolysis activity"/>
    <property type="evidence" value="ECO:0007669"/>
    <property type="project" value="InterPro"/>
</dbReference>
<gene>
    <name evidence="5" type="ORF">SAMN02745136_02715</name>
</gene>
<dbReference type="PANTHER" id="PTHR45772">
    <property type="entry name" value="CONSERVED COMPONENT OF ABC TRANSPORTER FOR NATURAL AMINO ACIDS-RELATED"/>
    <property type="match status" value="1"/>
</dbReference>
<organism evidence="5 6">
    <name type="scientific">Anaerocolumna jejuensis DSM 15929</name>
    <dbReference type="NCBI Taxonomy" id="1121322"/>
    <lineage>
        <taxon>Bacteria</taxon>
        <taxon>Bacillati</taxon>
        <taxon>Bacillota</taxon>
        <taxon>Clostridia</taxon>
        <taxon>Lachnospirales</taxon>
        <taxon>Lachnospiraceae</taxon>
        <taxon>Anaerocolumna</taxon>
    </lineage>
</organism>
<evidence type="ECO:0000256" key="1">
    <source>
        <dbReference type="ARBA" id="ARBA00022448"/>
    </source>
</evidence>
<dbReference type="OrthoDB" id="9805514at2"/>
<dbReference type="InterPro" id="IPR003593">
    <property type="entry name" value="AAA+_ATPase"/>
</dbReference>
<dbReference type="Proteomes" id="UP000184386">
    <property type="component" value="Unassembled WGS sequence"/>
</dbReference>
<dbReference type="CDD" id="cd03219">
    <property type="entry name" value="ABC_Mj1267_LivG_branched"/>
    <property type="match status" value="1"/>
</dbReference>
<protein>
    <submittedName>
        <fullName evidence="5">Urea transport system ATP-binding protein</fullName>
    </submittedName>
</protein>
<dbReference type="NCBIfam" id="TIGR03411">
    <property type="entry name" value="urea_trans_UrtD"/>
    <property type="match status" value="1"/>
</dbReference>
<dbReference type="GO" id="GO:0005886">
    <property type="term" value="C:plasma membrane"/>
    <property type="evidence" value="ECO:0007669"/>
    <property type="project" value="TreeGrafter"/>
</dbReference>
<dbReference type="RefSeq" id="WP_073276787.1">
    <property type="nucleotide sequence ID" value="NZ_FRAC01000013.1"/>
</dbReference>
<reference evidence="5 6" key="1">
    <citation type="submission" date="2016-11" db="EMBL/GenBank/DDBJ databases">
        <authorList>
            <person name="Jaros S."/>
            <person name="Januszkiewicz K."/>
            <person name="Wedrychowicz H."/>
        </authorList>
    </citation>
    <scope>NUCLEOTIDE SEQUENCE [LARGE SCALE GENOMIC DNA]</scope>
    <source>
        <strain evidence="5 6">DSM 15929</strain>
    </source>
</reference>
<sequence length="249" mass="28166">MKAEEVLLETRNLSVEFNGFRALTNINMKVRRGELRVIIGPNGAGKTTFMDLVTGRTKPTEGSVIFDGINITGKATAEIAGKYKIGRKFQGPNVFDNMSVKENIEIALEGFETLLQCILFKKSRAFKERVNEILNKIDLYDYRHFAAGDLSHGQRQWLEMGMVIAQNPKLIILDEPTAGMTARETYKTGEMIKKLQGEHTIIVVEHDMDFVRQVAEYVTVLNYGELLAEGTMEEIQENQEVIAVYLKED</sequence>
<dbReference type="SUPFAM" id="SSF52540">
    <property type="entry name" value="P-loop containing nucleoside triphosphate hydrolases"/>
    <property type="match status" value="1"/>
</dbReference>
<dbReference type="Gene3D" id="3.40.50.300">
    <property type="entry name" value="P-loop containing nucleotide triphosphate hydrolases"/>
    <property type="match status" value="1"/>
</dbReference>
<dbReference type="InterPro" id="IPR003439">
    <property type="entry name" value="ABC_transporter-like_ATP-bd"/>
</dbReference>
<dbReference type="AlphaFoldDB" id="A0A1M6TAH5"/>
<dbReference type="FunFam" id="3.40.50.300:FF:000421">
    <property type="entry name" value="Branched-chain amino acid ABC transporter ATP-binding protein"/>
    <property type="match status" value="1"/>
</dbReference>
<dbReference type="GO" id="GO:0005524">
    <property type="term" value="F:ATP binding"/>
    <property type="evidence" value="ECO:0007669"/>
    <property type="project" value="UniProtKB-KW"/>
</dbReference>
<name>A0A1M6TAH5_9FIRM</name>
<keyword evidence="3 5" id="KW-0067">ATP-binding</keyword>
<evidence type="ECO:0000259" key="4">
    <source>
        <dbReference type="PROSITE" id="PS50893"/>
    </source>
</evidence>
<dbReference type="InterPro" id="IPR051120">
    <property type="entry name" value="ABC_AA/LPS_Transport"/>
</dbReference>
<feature type="domain" description="ABC transporter" evidence="4">
    <location>
        <begin position="8"/>
        <end position="248"/>
    </location>
</feature>
<dbReference type="InterPro" id="IPR027417">
    <property type="entry name" value="P-loop_NTPase"/>
</dbReference>
<evidence type="ECO:0000313" key="5">
    <source>
        <dbReference type="EMBL" id="SHK53904.1"/>
    </source>
</evidence>
<evidence type="ECO:0000256" key="3">
    <source>
        <dbReference type="ARBA" id="ARBA00022840"/>
    </source>
</evidence>
<dbReference type="STRING" id="1121322.SAMN02745136_02715"/>
<dbReference type="Pfam" id="PF12399">
    <property type="entry name" value="BCA_ABC_TP_C"/>
    <property type="match status" value="1"/>
</dbReference>
<dbReference type="PANTHER" id="PTHR45772:SF8">
    <property type="entry name" value="HIGH-AFFINITY BRANCHED-CHAIN AMINO ACID TRANSPORT ATP-BINDING PROTEIN"/>
    <property type="match status" value="1"/>
</dbReference>
<dbReference type="EMBL" id="FRAC01000013">
    <property type="protein sequence ID" value="SHK53904.1"/>
    <property type="molecule type" value="Genomic_DNA"/>
</dbReference>
<keyword evidence="1" id="KW-0813">Transport</keyword>
<dbReference type="InterPro" id="IPR017781">
    <property type="entry name" value="ABC_transptr_urea_ATP-bd_UrtD"/>
</dbReference>
<proteinExistence type="predicted"/>
<dbReference type="SMART" id="SM00382">
    <property type="entry name" value="AAA"/>
    <property type="match status" value="1"/>
</dbReference>
<keyword evidence="6" id="KW-1185">Reference proteome</keyword>
<dbReference type="InterPro" id="IPR032823">
    <property type="entry name" value="BCA_ABC_TP_C"/>
</dbReference>
<evidence type="ECO:0000256" key="2">
    <source>
        <dbReference type="ARBA" id="ARBA00022741"/>
    </source>
</evidence>
<keyword evidence="2" id="KW-0547">Nucleotide-binding</keyword>